<sequence>MIKVSVIIPVYNVEEYLKECLDSVINQTLKEIEIICIDDCSTDSSYSILEEYAKKDSRIVLIKNKENMGVGYNRNIGIKEAKGEYIGFIDSDDYISEDYYENLYNTAKKYNSDVVNTLNVSNDKEGNIFNYWCHIDNFVKIKKYYEYESNNLFNNVDFYSKYLVTFNPVNKIFLKKFILDKDIYFIEKKINAAEDADFIIRLFLNSPKVSFNNHSKYFYRINSNSSTSMSYKYLKYNLSAIEYMENTINYCKDKFPSYLNLVYAKVWPSPLYQFYIGSKSLQEEFYPHLYNFAKNIILSCDDFDYKNQYKYDEYILIKSNENYNKYLLNKRIFDRINDLEYKINNLKEDIKKADNWFRLFGINNSKDSLILILFGIKISIKKKNDKDI</sequence>
<keyword evidence="1" id="KW-0175">Coiled coil</keyword>
<evidence type="ECO:0000313" key="4">
    <source>
        <dbReference type="Proteomes" id="UP000007346"/>
    </source>
</evidence>
<dbReference type="PANTHER" id="PTHR22916">
    <property type="entry name" value="GLYCOSYLTRANSFERASE"/>
    <property type="match status" value="1"/>
</dbReference>
<protein>
    <submittedName>
        <fullName evidence="3">Glycosyltransferase/CDP-glycerol:poly(Glycerophosphate) glycerophosphotransferase</fullName>
    </submittedName>
</protein>
<dbReference type="PATRIC" id="fig|1133568.3.peg.34"/>
<dbReference type="KEGG" id="bpj:B2904_orf34"/>
<dbReference type="GO" id="GO:0016758">
    <property type="term" value="F:hexosyltransferase activity"/>
    <property type="evidence" value="ECO:0007669"/>
    <property type="project" value="UniProtKB-ARBA"/>
</dbReference>
<dbReference type="InterPro" id="IPR029044">
    <property type="entry name" value="Nucleotide-diphossugar_trans"/>
</dbReference>
<dbReference type="Gene3D" id="3.90.550.10">
    <property type="entry name" value="Spore Coat Polysaccharide Biosynthesis Protein SpsA, Chain A"/>
    <property type="match status" value="1"/>
</dbReference>
<dbReference type="Proteomes" id="UP000007346">
    <property type="component" value="Chromosome"/>
</dbReference>
<organism evidence="3 4">
    <name type="scientific">Brachyspira pilosicoli B2904</name>
    <dbReference type="NCBI Taxonomy" id="1133568"/>
    <lineage>
        <taxon>Bacteria</taxon>
        <taxon>Pseudomonadati</taxon>
        <taxon>Spirochaetota</taxon>
        <taxon>Spirochaetia</taxon>
        <taxon>Brachyspirales</taxon>
        <taxon>Brachyspiraceae</taxon>
        <taxon>Brachyspira</taxon>
    </lineage>
</organism>
<gene>
    <name evidence="3" type="ORF">B2904_orf34</name>
</gene>
<dbReference type="PANTHER" id="PTHR22916:SF3">
    <property type="entry name" value="UDP-GLCNAC:BETAGAL BETA-1,3-N-ACETYLGLUCOSAMINYLTRANSFERASE-LIKE PROTEIN 1"/>
    <property type="match status" value="1"/>
</dbReference>
<dbReference type="HOGENOM" id="CLU_025996_25_3_12"/>
<accession>J9TPR3</accession>
<keyword evidence="3" id="KW-0808">Transferase</keyword>
<proteinExistence type="predicted"/>
<dbReference type="CDD" id="cd00761">
    <property type="entry name" value="Glyco_tranf_GTA_type"/>
    <property type="match status" value="1"/>
</dbReference>
<evidence type="ECO:0000259" key="2">
    <source>
        <dbReference type="Pfam" id="PF00535"/>
    </source>
</evidence>
<dbReference type="AlphaFoldDB" id="J9TPR3"/>
<dbReference type="InterPro" id="IPR001173">
    <property type="entry name" value="Glyco_trans_2-like"/>
</dbReference>
<reference evidence="3 4" key="1">
    <citation type="journal article" date="2012" name="BMC Genomics">
        <title>Comparative genomics of Brachyspira pilosicoli strains: genome rearrangements, reductions and correlation of genetic compliment with phenotypic diversity.</title>
        <authorList>
            <person name="Mappley L.J."/>
            <person name="Black M.L."/>
            <person name="Abuoun M."/>
            <person name="Darby A.C."/>
            <person name="Woodward M.J."/>
            <person name="Parkhill J."/>
            <person name="Turner A.K."/>
            <person name="Bellgard M.I."/>
            <person name="La T."/>
            <person name="Phillips N.D."/>
            <person name="La Ragione R.M."/>
            <person name="Hampson D.J."/>
        </authorList>
    </citation>
    <scope>NUCLEOTIDE SEQUENCE [LARGE SCALE GENOMIC DNA]</scope>
    <source>
        <strain evidence="3">B2904</strain>
    </source>
</reference>
<dbReference type="SUPFAM" id="SSF53448">
    <property type="entry name" value="Nucleotide-diphospho-sugar transferases"/>
    <property type="match status" value="1"/>
</dbReference>
<evidence type="ECO:0000313" key="3">
    <source>
        <dbReference type="EMBL" id="AFR69392.1"/>
    </source>
</evidence>
<feature type="domain" description="Glycosyltransferase 2-like" evidence="2">
    <location>
        <begin position="5"/>
        <end position="159"/>
    </location>
</feature>
<feature type="coiled-coil region" evidence="1">
    <location>
        <begin position="329"/>
        <end position="356"/>
    </location>
</feature>
<dbReference type="Pfam" id="PF00535">
    <property type="entry name" value="Glycos_transf_2"/>
    <property type="match status" value="1"/>
</dbReference>
<dbReference type="RefSeq" id="WP_014935062.1">
    <property type="nucleotide sequence ID" value="NC_018607.1"/>
</dbReference>
<evidence type="ECO:0000256" key="1">
    <source>
        <dbReference type="SAM" id="Coils"/>
    </source>
</evidence>
<name>J9TPR3_BRAPL</name>
<dbReference type="EMBL" id="CP003490">
    <property type="protein sequence ID" value="AFR69392.1"/>
    <property type="molecule type" value="Genomic_DNA"/>
</dbReference>